<dbReference type="KEGG" id="spg:SpyM3_0478"/>
<dbReference type="Gene3D" id="3.30.1330.30">
    <property type="match status" value="1"/>
</dbReference>
<dbReference type="RefSeq" id="WP_002990451.1">
    <property type="nucleotide sequence ID" value="NC_004070.1"/>
</dbReference>
<sequence length="152" mass="17845">MTNLEDKLLKGAWGERRLNPEQQRYYLGTYAERVVLSALLDEAQTKTVKDYLKRELPSLQLVYQPLHLKISSKLAPQLQILYMKLAKENHLPVTIITETHMTSPFAFILHTDHAINLKETRLEVILKQTKNDQLSKQTPEKTKSFWKRFLKK</sequence>
<dbReference type="EMBL" id="AE014074">
    <property type="protein sequence ID" value="AAM79085.1"/>
    <property type="molecule type" value="Genomic_DNA"/>
</dbReference>
<dbReference type="SUPFAM" id="SSF160515">
    <property type="entry name" value="YueI-like"/>
    <property type="match status" value="1"/>
</dbReference>
<accession>A0A0H2UTQ0</accession>
<protein>
    <recommendedName>
        <fullName evidence="3">DUF1694 domain-containing protein</fullName>
    </recommendedName>
</protein>
<dbReference type="InterPro" id="IPR029064">
    <property type="entry name" value="Ribosomal_eL30-like_sf"/>
</dbReference>
<gene>
    <name evidence="1" type="ordered locus">SpyM3_0478</name>
</gene>
<evidence type="ECO:0000313" key="1">
    <source>
        <dbReference type="EMBL" id="AAM79085.1"/>
    </source>
</evidence>
<dbReference type="GeneID" id="69901135"/>
<dbReference type="InterPro" id="IPR012543">
    <property type="entry name" value="DUF1694"/>
</dbReference>
<dbReference type="PIRSF" id="PIRSF034303">
    <property type="entry name" value="DUF1694"/>
    <property type="match status" value="1"/>
</dbReference>
<dbReference type="HOGENOM" id="CLU_111531_2_0_9"/>
<dbReference type="AlphaFoldDB" id="A0A0H2UTQ0"/>
<proteinExistence type="predicted"/>
<evidence type="ECO:0008006" key="3">
    <source>
        <dbReference type="Google" id="ProtNLM"/>
    </source>
</evidence>
<dbReference type="Pfam" id="PF07997">
    <property type="entry name" value="DUF1694"/>
    <property type="match status" value="1"/>
</dbReference>
<evidence type="ECO:0000313" key="2">
    <source>
        <dbReference type="Proteomes" id="UP000000564"/>
    </source>
</evidence>
<organism evidence="1 2">
    <name type="scientific">Streptococcus pyogenes serotype M3 (strain ATCC BAA-595 / MGAS315)</name>
    <dbReference type="NCBI Taxonomy" id="198466"/>
    <lineage>
        <taxon>Bacteria</taxon>
        <taxon>Bacillati</taxon>
        <taxon>Bacillota</taxon>
        <taxon>Bacilli</taxon>
        <taxon>Lactobacillales</taxon>
        <taxon>Streptococcaceae</taxon>
        <taxon>Streptococcus</taxon>
    </lineage>
</organism>
<name>A0A0H2UTQ0_STRP3</name>
<dbReference type="Proteomes" id="UP000000564">
    <property type="component" value="Chromosome"/>
</dbReference>
<reference evidence="1 2" key="1">
    <citation type="journal article" date="2002" name="Proc. Natl. Acad. Sci. U.S.A.">
        <title>Genome sequence of a serotype M3 strain of group A Streptococcus: phage-encoded toxins, the high-virulence phenotype, and clone emergence.</title>
        <authorList>
            <person name="Beres S.B."/>
            <person name="Sylva G.L."/>
            <person name="Barbian K.D."/>
            <person name="Lei B."/>
            <person name="Hoff J.S."/>
            <person name="Mammarella N.D."/>
            <person name="Liu M.Y."/>
            <person name="Smoot J.C."/>
            <person name="Porcella S.F."/>
            <person name="Parkins L.D."/>
            <person name="Campbell D.S."/>
            <person name="Smith T.M."/>
            <person name="McCormick J.K."/>
            <person name="Leung D.Y."/>
            <person name="Schlievert P.M."/>
            <person name="Musser J.M."/>
        </authorList>
    </citation>
    <scope>NUCLEOTIDE SEQUENCE [LARGE SCALE GENOMIC DNA]</scope>
    <source>
        <strain evidence="2">ATCC BAA-595 / MGAS315</strain>
    </source>
</reference>